<proteinExistence type="predicted"/>
<dbReference type="EMBL" id="VVIM01000001">
    <property type="protein sequence ID" value="KAB0804618.1"/>
    <property type="molecule type" value="Genomic_DNA"/>
</dbReference>
<feature type="domain" description="DUF4806" evidence="2">
    <location>
        <begin position="296"/>
        <end position="364"/>
    </location>
</feature>
<protein>
    <recommendedName>
        <fullName evidence="2">DUF4806 domain-containing protein</fullName>
    </recommendedName>
</protein>
<sequence>MSYAVVTFTNSSDHPDENDYCTSEIPMSWLCNNNTKCWWPTSNKNVGSLISKGAPPNTEKWSVEDVVVEQTGVSLEKGRKIANDLDYASSDDASKGRGKRKIINPRKSTSDEECNTNISSKNWRKLTNIALPPQLPGSKVDNYVLPISPMIAEEAGVSGDQENEIQCMPIILASENQIQSMPIILSDEQNLFLENNEVRGSDAHVEEQFIDLDLSIQHSQSTMSRTQNVIEDPNTISDYIGSSNANIGEHLTKITRMFVSINMALKSIDQRLGRLETGPEGAVCDNEGLELIKGSLPLNDIEAITAFDNLLSNKEVSKQFKKYVTGIGGSCGKDNISRILKSVFTNACAVNCSWMGRKNNFAMHKLRCIAIVKDVVCSSFSTKENEFEQMCSEWLRFAKQRLNREK</sequence>
<dbReference type="Pfam" id="PF16064">
    <property type="entry name" value="DUF4806"/>
    <property type="match status" value="1"/>
</dbReference>
<dbReference type="PANTHER" id="PTHR34153">
    <property type="entry name" value="SI:CH211-262H13.3-RELATED-RELATED"/>
    <property type="match status" value="1"/>
</dbReference>
<dbReference type="OrthoDB" id="6778006at2759"/>
<organism evidence="3 4">
    <name type="scientific">Photinus pyralis</name>
    <name type="common">Common eastern firefly</name>
    <name type="synonym">Lampyris pyralis</name>
    <dbReference type="NCBI Taxonomy" id="7054"/>
    <lineage>
        <taxon>Eukaryota</taxon>
        <taxon>Metazoa</taxon>
        <taxon>Ecdysozoa</taxon>
        <taxon>Arthropoda</taxon>
        <taxon>Hexapoda</taxon>
        <taxon>Insecta</taxon>
        <taxon>Pterygota</taxon>
        <taxon>Neoptera</taxon>
        <taxon>Endopterygota</taxon>
        <taxon>Coleoptera</taxon>
        <taxon>Polyphaga</taxon>
        <taxon>Elateriformia</taxon>
        <taxon>Elateroidea</taxon>
        <taxon>Lampyridae</taxon>
        <taxon>Lampyrinae</taxon>
        <taxon>Photinus</taxon>
    </lineage>
</organism>
<evidence type="ECO:0000256" key="1">
    <source>
        <dbReference type="SAM" id="MobiDB-lite"/>
    </source>
</evidence>
<dbReference type="InParanoid" id="A0A5N4B506"/>
<dbReference type="PANTHER" id="PTHR34153:SF2">
    <property type="entry name" value="SI:CH211-262H13.3-RELATED"/>
    <property type="match status" value="1"/>
</dbReference>
<dbReference type="Proteomes" id="UP000327044">
    <property type="component" value="Unassembled WGS sequence"/>
</dbReference>
<feature type="region of interest" description="Disordered" evidence="1">
    <location>
        <begin position="88"/>
        <end position="116"/>
    </location>
</feature>
<evidence type="ECO:0000313" key="3">
    <source>
        <dbReference type="EMBL" id="KAB0804618.1"/>
    </source>
</evidence>
<comment type="caution">
    <text evidence="3">The sequence shown here is derived from an EMBL/GenBank/DDBJ whole genome shotgun (WGS) entry which is preliminary data.</text>
</comment>
<reference evidence="3 4" key="1">
    <citation type="journal article" date="2018" name="Elife">
        <title>Firefly genomes illuminate parallel origins of bioluminescence in beetles.</title>
        <authorList>
            <person name="Fallon T.R."/>
            <person name="Lower S.E."/>
            <person name="Chang C.H."/>
            <person name="Bessho-Uehara M."/>
            <person name="Martin G.J."/>
            <person name="Bewick A.J."/>
            <person name="Behringer M."/>
            <person name="Debat H.J."/>
            <person name="Wong I."/>
            <person name="Day J.C."/>
            <person name="Suvorov A."/>
            <person name="Silva C.J."/>
            <person name="Stanger-Hall K.F."/>
            <person name="Hall D.W."/>
            <person name="Schmitz R.J."/>
            <person name="Nelson D.R."/>
            <person name="Lewis S.M."/>
            <person name="Shigenobu S."/>
            <person name="Bybee S.M."/>
            <person name="Larracuente A.M."/>
            <person name="Oba Y."/>
            <person name="Weng J.K."/>
        </authorList>
    </citation>
    <scope>NUCLEOTIDE SEQUENCE [LARGE SCALE GENOMIC DNA]</scope>
    <source>
        <strain evidence="3">1611_PpyrPB1</strain>
        <tissue evidence="3">Whole body</tissue>
    </source>
</reference>
<accession>A0A5N4B506</accession>
<evidence type="ECO:0000313" key="4">
    <source>
        <dbReference type="Proteomes" id="UP000327044"/>
    </source>
</evidence>
<dbReference type="AlphaFoldDB" id="A0A5N4B506"/>
<dbReference type="InterPro" id="IPR032071">
    <property type="entry name" value="DUF4806"/>
</dbReference>
<name>A0A5N4B506_PHOPY</name>
<evidence type="ECO:0000259" key="2">
    <source>
        <dbReference type="Pfam" id="PF16064"/>
    </source>
</evidence>
<keyword evidence="4" id="KW-1185">Reference proteome</keyword>
<gene>
    <name evidence="3" type="ORF">PPYR_01588</name>
</gene>